<dbReference type="GeneID" id="18560019"/>
<accession>E5DQ28</accession>
<evidence type="ECO:0000313" key="2">
    <source>
        <dbReference type="Proteomes" id="UP000008726"/>
    </source>
</evidence>
<gene>
    <name evidence="1" type="ORF">PX29p095</name>
</gene>
<sequence length="179" mass="19314">MNFKKSVFAMLFGFSCVANAATVENFVQLTMDEVQAQLAAKRSANVCTIDFTGEVGPEQLGIGVNLKSNTVVVIGYMLEGNQALSPMFGAMSKANATEFARQIKLVANSDVKELVDDEFFQYEYVSFNEVKVDVDKYATGEVYLGVQDDSSLVGGYAVDINGSADMISGCVESATSYLK</sequence>
<protein>
    <submittedName>
        <fullName evidence="1">Uncharacterized protein</fullName>
    </submittedName>
</protein>
<dbReference type="PROSITE" id="PS51257">
    <property type="entry name" value="PROKAR_LIPOPROTEIN"/>
    <property type="match status" value="1"/>
</dbReference>
<dbReference type="Proteomes" id="UP000008726">
    <property type="component" value="Segment"/>
</dbReference>
<dbReference type="KEGG" id="vg:18560019"/>
<evidence type="ECO:0000313" key="1">
    <source>
        <dbReference type="EMBL" id="ADQ52814.1"/>
    </source>
</evidence>
<reference evidence="1 2" key="1">
    <citation type="journal article" date="2010" name="Virol. J.">
        <title>Genomes of the T4-related bacteriophages as windows on microbial genome evolution.</title>
        <authorList>
            <person name="Petrov V.M."/>
            <person name="Ratnayaka S."/>
            <person name="Nolan J.M."/>
            <person name="Miller E.S."/>
            <person name="Karam J.D."/>
        </authorList>
    </citation>
    <scope>NUCLEOTIDE SEQUENCE [LARGE SCALE GENOMIC DNA]</scope>
</reference>
<name>E5DQ28_9CAUD</name>
<dbReference type="OrthoDB" id="20281at10239"/>
<dbReference type="EMBL" id="GU396103">
    <property type="protein sequence ID" value="ADQ52814.1"/>
    <property type="molecule type" value="Genomic_DNA"/>
</dbReference>
<dbReference type="RefSeq" id="YP_009011524.1">
    <property type="nucleotide sequence ID" value="NC_023688.1"/>
</dbReference>
<organism evidence="1 2">
    <name type="scientific">Aeromonas phage PX29</name>
    <dbReference type="NCBI Taxonomy" id="926067"/>
    <lineage>
        <taxon>Viruses</taxon>
        <taxon>Duplodnaviria</taxon>
        <taxon>Heunggongvirae</taxon>
        <taxon>Uroviricota</taxon>
        <taxon>Caudoviricetes</taxon>
        <taxon>Pantevenvirales</taxon>
        <taxon>Straboviridae</taxon>
        <taxon>Angelvirus</taxon>
        <taxon>Angelvirus px29</taxon>
    </lineage>
</organism>
<keyword evidence="2" id="KW-1185">Reference proteome</keyword>
<proteinExistence type="predicted"/>